<comment type="caution">
    <text evidence="2">The sequence shown here is derived from an EMBL/GenBank/DDBJ whole genome shotgun (WGS) entry which is preliminary data.</text>
</comment>
<dbReference type="SMART" id="SM01117">
    <property type="entry name" value="Cyt-b5"/>
    <property type="match status" value="1"/>
</dbReference>
<feature type="domain" description="Cytochrome b5 heme-binding" evidence="1">
    <location>
        <begin position="3"/>
        <end position="74"/>
    </location>
</feature>
<evidence type="ECO:0000313" key="2">
    <source>
        <dbReference type="EMBL" id="TCK98116.1"/>
    </source>
</evidence>
<dbReference type="EMBL" id="SMGQ01000011">
    <property type="protein sequence ID" value="TCK98116.1"/>
    <property type="molecule type" value="Genomic_DNA"/>
</dbReference>
<proteinExistence type="predicted"/>
<gene>
    <name evidence="2" type="ORF">EDC19_0534</name>
</gene>
<name>A0A4R1MY31_9FIRM</name>
<sequence length="75" mass="8737">MNLTLEELSYYDGREGRRAFAAVDGVIYDLTDSLLWVEGTHRRFLAGRDLTEEFYRCHPGFFVLSRFPVVGYLVE</sequence>
<dbReference type="AlphaFoldDB" id="A0A4R1MY31"/>
<organism evidence="2 3">
    <name type="scientific">Natranaerovirga hydrolytica</name>
    <dbReference type="NCBI Taxonomy" id="680378"/>
    <lineage>
        <taxon>Bacteria</taxon>
        <taxon>Bacillati</taxon>
        <taxon>Bacillota</taxon>
        <taxon>Clostridia</taxon>
        <taxon>Lachnospirales</taxon>
        <taxon>Natranaerovirgaceae</taxon>
        <taxon>Natranaerovirga</taxon>
    </lineage>
</organism>
<dbReference type="SUPFAM" id="SSF55856">
    <property type="entry name" value="Cytochrome b5-like heme/steroid binding domain"/>
    <property type="match status" value="1"/>
</dbReference>
<keyword evidence="3" id="KW-1185">Reference proteome</keyword>
<dbReference type="InterPro" id="IPR001199">
    <property type="entry name" value="Cyt_B5-like_heme/steroid-bd"/>
</dbReference>
<reference evidence="2 3" key="1">
    <citation type="submission" date="2019-03" db="EMBL/GenBank/DDBJ databases">
        <title>Genomic Encyclopedia of Type Strains, Phase IV (KMG-IV): sequencing the most valuable type-strain genomes for metagenomic binning, comparative biology and taxonomic classification.</title>
        <authorList>
            <person name="Goeker M."/>
        </authorList>
    </citation>
    <scope>NUCLEOTIDE SEQUENCE [LARGE SCALE GENOMIC DNA]</scope>
    <source>
        <strain evidence="2 3">DSM 24176</strain>
    </source>
</reference>
<dbReference type="Proteomes" id="UP000294545">
    <property type="component" value="Unassembled WGS sequence"/>
</dbReference>
<accession>A0A4R1MY31</accession>
<dbReference type="Pfam" id="PF00173">
    <property type="entry name" value="Cyt-b5"/>
    <property type="match status" value="1"/>
</dbReference>
<dbReference type="InterPro" id="IPR036400">
    <property type="entry name" value="Cyt_B5-like_heme/steroid_sf"/>
</dbReference>
<evidence type="ECO:0000313" key="3">
    <source>
        <dbReference type="Proteomes" id="UP000294545"/>
    </source>
</evidence>
<evidence type="ECO:0000259" key="1">
    <source>
        <dbReference type="SMART" id="SM01117"/>
    </source>
</evidence>
<protein>
    <submittedName>
        <fullName evidence="2">Putative heme/steroid binding protein</fullName>
    </submittedName>
</protein>
<dbReference type="Gene3D" id="3.10.120.10">
    <property type="entry name" value="Cytochrome b5-like heme/steroid binding domain"/>
    <property type="match status" value="1"/>
</dbReference>